<name>A0A1G2LMX6_9BACT</name>
<dbReference type="EMBL" id="MHQY01000036">
    <property type="protein sequence ID" value="OHA12966.1"/>
    <property type="molecule type" value="Genomic_DNA"/>
</dbReference>
<evidence type="ECO:0000256" key="1">
    <source>
        <dbReference type="ARBA" id="ARBA00022679"/>
    </source>
</evidence>
<dbReference type="InterPro" id="IPR029056">
    <property type="entry name" value="Ribokinase-like"/>
</dbReference>
<keyword evidence="2" id="KW-0418">Kinase</keyword>
<feature type="domain" description="Carbohydrate kinase PfkB" evidence="3">
    <location>
        <begin position="45"/>
        <end position="320"/>
    </location>
</feature>
<dbReference type="SUPFAM" id="SSF53613">
    <property type="entry name" value="Ribokinase-like"/>
    <property type="match status" value="1"/>
</dbReference>
<evidence type="ECO:0000313" key="5">
    <source>
        <dbReference type="Proteomes" id="UP000177171"/>
    </source>
</evidence>
<protein>
    <recommendedName>
        <fullName evidence="3">Carbohydrate kinase PfkB domain-containing protein</fullName>
    </recommendedName>
</protein>
<reference evidence="4 5" key="1">
    <citation type="journal article" date="2016" name="Nat. Commun.">
        <title>Thousands of microbial genomes shed light on interconnected biogeochemical processes in an aquifer system.</title>
        <authorList>
            <person name="Anantharaman K."/>
            <person name="Brown C.T."/>
            <person name="Hug L.A."/>
            <person name="Sharon I."/>
            <person name="Castelle C.J."/>
            <person name="Probst A.J."/>
            <person name="Thomas B.C."/>
            <person name="Singh A."/>
            <person name="Wilkins M.J."/>
            <person name="Karaoz U."/>
            <person name="Brodie E.L."/>
            <person name="Williams K.H."/>
            <person name="Hubbard S.S."/>
            <person name="Banfield J.F."/>
        </authorList>
    </citation>
    <scope>NUCLEOTIDE SEQUENCE [LARGE SCALE GENOMIC DNA]</scope>
</reference>
<dbReference type="PANTHER" id="PTHR10584:SF166">
    <property type="entry name" value="RIBOKINASE"/>
    <property type="match status" value="1"/>
</dbReference>
<dbReference type="PANTHER" id="PTHR10584">
    <property type="entry name" value="SUGAR KINASE"/>
    <property type="match status" value="1"/>
</dbReference>
<dbReference type="Pfam" id="PF00294">
    <property type="entry name" value="PfkB"/>
    <property type="match status" value="1"/>
</dbReference>
<organism evidence="4 5">
    <name type="scientific">Candidatus Sungbacteria bacterium RIFCSPLOWO2_12_FULL_41_11</name>
    <dbReference type="NCBI Taxonomy" id="1802286"/>
    <lineage>
        <taxon>Bacteria</taxon>
        <taxon>Candidatus Sungiibacteriota</taxon>
    </lineage>
</organism>
<evidence type="ECO:0000259" key="3">
    <source>
        <dbReference type="Pfam" id="PF00294"/>
    </source>
</evidence>
<dbReference type="PROSITE" id="PS00583">
    <property type="entry name" value="PFKB_KINASES_1"/>
    <property type="match status" value="1"/>
</dbReference>
<dbReference type="InterPro" id="IPR011611">
    <property type="entry name" value="PfkB_dom"/>
</dbReference>
<gene>
    <name evidence="4" type="ORF">A3G49_00515</name>
</gene>
<proteinExistence type="predicted"/>
<dbReference type="Gene3D" id="3.40.1190.20">
    <property type="match status" value="1"/>
</dbReference>
<evidence type="ECO:0000256" key="2">
    <source>
        <dbReference type="ARBA" id="ARBA00022777"/>
    </source>
</evidence>
<dbReference type="AlphaFoldDB" id="A0A1G2LMX6"/>
<dbReference type="GO" id="GO:0016301">
    <property type="term" value="F:kinase activity"/>
    <property type="evidence" value="ECO:0007669"/>
    <property type="project" value="UniProtKB-KW"/>
</dbReference>
<dbReference type="Proteomes" id="UP000177171">
    <property type="component" value="Unassembled WGS sequence"/>
</dbReference>
<keyword evidence="1" id="KW-0808">Transferase</keyword>
<evidence type="ECO:0000313" key="4">
    <source>
        <dbReference type="EMBL" id="OHA12966.1"/>
    </source>
</evidence>
<sequence>MQFDVITIGTATRDAFVKSKDFHVDKDRHVLGGRGLVMPLGAKLEIEKIEFSSGGGATNTAVTFAKQGLKTAALCVVGNDVLGEAIIQELKREKVDADFFVKRKELPTAYSILLHPEGGERTVLVYRGASESLSLKDIPWQKLKTKWFYISSLAGNIGLLKNLVDFAKKKKIKIAYNPGGKELKQRKKLLPILKYIDVLTVDRQEAALITGVSYKNEKEIFQKWDKMSPGINVITDARNGLWVSDGKYLYKTGIYKEKAIIDRTGAGDAFASGFVAGVIRQLTTNNQQLLTLTTKNIKYAIKLGSANATSKVEGIGAKYGLLTKKQFETQKRWKKLFIKVDKI</sequence>
<dbReference type="InterPro" id="IPR002173">
    <property type="entry name" value="Carboh/pur_kinase_PfkB_CS"/>
</dbReference>
<comment type="caution">
    <text evidence="4">The sequence shown here is derived from an EMBL/GenBank/DDBJ whole genome shotgun (WGS) entry which is preliminary data.</text>
</comment>
<accession>A0A1G2LMX6</accession>